<evidence type="ECO:0000313" key="7">
    <source>
        <dbReference type="Proteomes" id="UP001596548"/>
    </source>
</evidence>
<dbReference type="NCBIfam" id="TIGR03560">
    <property type="entry name" value="F420_Rv1855c"/>
    <property type="match status" value="1"/>
</dbReference>
<feature type="domain" description="Luciferase-like" evidence="5">
    <location>
        <begin position="12"/>
        <end position="238"/>
    </location>
</feature>
<evidence type="ECO:0000313" key="6">
    <source>
        <dbReference type="EMBL" id="MFC7279036.1"/>
    </source>
</evidence>
<dbReference type="PANTHER" id="PTHR42847">
    <property type="entry name" value="ALKANESULFONATE MONOOXYGENASE"/>
    <property type="match status" value="1"/>
</dbReference>
<dbReference type="SUPFAM" id="SSF51679">
    <property type="entry name" value="Bacterial luciferase-like"/>
    <property type="match status" value="1"/>
</dbReference>
<evidence type="ECO:0000256" key="4">
    <source>
        <dbReference type="ARBA" id="ARBA00023033"/>
    </source>
</evidence>
<proteinExistence type="predicted"/>
<protein>
    <submittedName>
        <fullName evidence="6">TIGR03560 family F420-dependent LLM class oxidoreductase</fullName>
    </submittedName>
</protein>
<keyword evidence="7" id="KW-1185">Reference proteome</keyword>
<dbReference type="RefSeq" id="WP_378976149.1">
    <property type="nucleotide sequence ID" value="NZ_JBHTBJ010000042.1"/>
</dbReference>
<keyword evidence="2" id="KW-0288">FMN</keyword>
<dbReference type="Proteomes" id="UP001596548">
    <property type="component" value="Unassembled WGS sequence"/>
</dbReference>
<evidence type="ECO:0000259" key="5">
    <source>
        <dbReference type="Pfam" id="PF00296"/>
    </source>
</evidence>
<organism evidence="6 7">
    <name type="scientific">Paractinoplanes rhizophilus</name>
    <dbReference type="NCBI Taxonomy" id="1416877"/>
    <lineage>
        <taxon>Bacteria</taxon>
        <taxon>Bacillati</taxon>
        <taxon>Actinomycetota</taxon>
        <taxon>Actinomycetes</taxon>
        <taxon>Micromonosporales</taxon>
        <taxon>Micromonosporaceae</taxon>
        <taxon>Paractinoplanes</taxon>
    </lineage>
</organism>
<evidence type="ECO:0000256" key="2">
    <source>
        <dbReference type="ARBA" id="ARBA00022643"/>
    </source>
</evidence>
<keyword evidence="1" id="KW-0285">Flavoprotein</keyword>
<sequence length="284" mass="30178">MDVSISITSYPAGDAAAALTDLGRAADELGLHTVWATDHLLQADPAAADTDPMLEAYAVLAFLAAATRRVRLGAMVSPVTFRPPALLIKTVTTLDVLSGGRAWLGVGAGYQQEEARDMGLPLPSSGRERYEHLEDTIRLAAQMWRGDTAPFHGVHARLERPVSSPAPVTAPRPPILIGGVGEKRTLRLVARYADACNLFDIPDGGATIRHKLAVLRDHCAEIGRDDAEIVKTVSTALGDGEPAERFAERCATLKTYGIGHVVVIARGRPLTVADVERLAAATAV</sequence>
<dbReference type="InterPro" id="IPR050172">
    <property type="entry name" value="SsuD_RutA_monooxygenase"/>
</dbReference>
<dbReference type="PANTHER" id="PTHR42847:SF4">
    <property type="entry name" value="ALKANESULFONATE MONOOXYGENASE-RELATED"/>
    <property type="match status" value="1"/>
</dbReference>
<dbReference type="EMBL" id="JBHTBJ010000042">
    <property type="protein sequence ID" value="MFC7279036.1"/>
    <property type="molecule type" value="Genomic_DNA"/>
</dbReference>
<reference evidence="7" key="1">
    <citation type="journal article" date="2019" name="Int. J. Syst. Evol. Microbiol.">
        <title>The Global Catalogue of Microorganisms (GCM) 10K type strain sequencing project: providing services to taxonomists for standard genome sequencing and annotation.</title>
        <authorList>
            <consortium name="The Broad Institute Genomics Platform"/>
            <consortium name="The Broad Institute Genome Sequencing Center for Infectious Disease"/>
            <person name="Wu L."/>
            <person name="Ma J."/>
        </authorList>
    </citation>
    <scope>NUCLEOTIDE SEQUENCE [LARGE SCALE GENOMIC DNA]</scope>
    <source>
        <strain evidence="7">XZYJT-10</strain>
    </source>
</reference>
<dbReference type="Gene3D" id="3.20.20.30">
    <property type="entry name" value="Luciferase-like domain"/>
    <property type="match status" value="1"/>
</dbReference>
<keyword evidence="4" id="KW-0503">Monooxygenase</keyword>
<dbReference type="Pfam" id="PF00296">
    <property type="entry name" value="Bac_luciferase"/>
    <property type="match status" value="1"/>
</dbReference>
<gene>
    <name evidence="6" type="ORF">ACFQS1_34155</name>
</gene>
<evidence type="ECO:0000256" key="1">
    <source>
        <dbReference type="ARBA" id="ARBA00022630"/>
    </source>
</evidence>
<dbReference type="InterPro" id="IPR019952">
    <property type="entry name" value="F420_OxRdatse_Rv1855c_pred"/>
</dbReference>
<name>A0ABW2I2F4_9ACTN</name>
<evidence type="ECO:0000256" key="3">
    <source>
        <dbReference type="ARBA" id="ARBA00023002"/>
    </source>
</evidence>
<dbReference type="InterPro" id="IPR011251">
    <property type="entry name" value="Luciferase-like_dom"/>
</dbReference>
<comment type="caution">
    <text evidence="6">The sequence shown here is derived from an EMBL/GenBank/DDBJ whole genome shotgun (WGS) entry which is preliminary data.</text>
</comment>
<accession>A0ABW2I2F4</accession>
<keyword evidence="3" id="KW-0560">Oxidoreductase</keyword>
<dbReference type="InterPro" id="IPR036661">
    <property type="entry name" value="Luciferase-like_sf"/>
</dbReference>